<dbReference type="AlphaFoldDB" id="A0A6N2UPC6"/>
<dbReference type="EMBL" id="CACRST010000019">
    <property type="protein sequence ID" value="VYT18632.1"/>
    <property type="molecule type" value="Genomic_DNA"/>
</dbReference>
<sequence>MIIDDVITCVARKQTPVILTRFKEHAKFLHDDLKEKADHVFLLYGDNSDKENAEIRVKLKQIPENESLILVATGQKIGEGFDFPRLDVLMLAAPVSFEGRLEQYVGRLNRDYVGKEAVYVYDYIDSHVRYFDKMYAKRLRTYRKMGFSIWTQELQPKQIINAIFDSVNYTEKFEQDIVESEKMVVISSPDIRQDKIDRFLLLVKKRQEVGVKVTVITTDPEDITYGKSDVCYELIRAMQLVGINVITRTEVEECFAVIDDEIVWHGGMNLLGKVDVWDNLMRIRNSQVATELLEIALGCSEERRKSE</sequence>
<dbReference type="Gene3D" id="3.30.870.10">
    <property type="entry name" value="Endonuclease Chain A"/>
    <property type="match status" value="1"/>
</dbReference>
<dbReference type="PROSITE" id="PS51194">
    <property type="entry name" value="HELICASE_CTER"/>
    <property type="match status" value="1"/>
</dbReference>
<dbReference type="InterPro" id="IPR027417">
    <property type="entry name" value="P-loop_NTPase"/>
</dbReference>
<dbReference type="CDD" id="cd09126">
    <property type="entry name" value="PLDc_C_DEXD_like"/>
    <property type="match status" value="1"/>
</dbReference>
<protein>
    <recommendedName>
        <fullName evidence="1">Helicase C-terminal domain-containing protein</fullName>
    </recommendedName>
</protein>
<accession>A0A6N2UPC6</accession>
<dbReference type="CDD" id="cd18785">
    <property type="entry name" value="SF2_C"/>
    <property type="match status" value="1"/>
</dbReference>
<reference evidence="2" key="1">
    <citation type="submission" date="2019-11" db="EMBL/GenBank/DDBJ databases">
        <authorList>
            <person name="Feng L."/>
        </authorList>
    </citation>
    <scope>NUCLEOTIDE SEQUENCE</scope>
    <source>
        <strain evidence="2">BgluceraseaLFYP119</strain>
    </source>
</reference>
<gene>
    <name evidence="2" type="ORF">BGLFYP119_02164</name>
</gene>
<organism evidence="2">
    <name type="scientific">Blautia glucerasea</name>
    <dbReference type="NCBI Taxonomy" id="536633"/>
    <lineage>
        <taxon>Bacteria</taxon>
        <taxon>Bacillati</taxon>
        <taxon>Bacillota</taxon>
        <taxon>Clostridia</taxon>
        <taxon>Lachnospirales</taxon>
        <taxon>Lachnospiraceae</taxon>
        <taxon>Blautia</taxon>
    </lineage>
</organism>
<proteinExistence type="predicted"/>
<dbReference type="RefSeq" id="WP_412110070.1">
    <property type="nucleotide sequence ID" value="NZ_CACRST010000019.1"/>
</dbReference>
<dbReference type="SUPFAM" id="SSF56024">
    <property type="entry name" value="Phospholipase D/nuclease"/>
    <property type="match status" value="1"/>
</dbReference>
<dbReference type="Gene3D" id="3.40.50.300">
    <property type="entry name" value="P-loop containing nucleotide triphosphate hydrolases"/>
    <property type="match status" value="1"/>
</dbReference>
<dbReference type="InterPro" id="IPR001650">
    <property type="entry name" value="Helicase_C-like"/>
</dbReference>
<evidence type="ECO:0000259" key="1">
    <source>
        <dbReference type="PROSITE" id="PS51194"/>
    </source>
</evidence>
<evidence type="ECO:0000313" key="2">
    <source>
        <dbReference type="EMBL" id="VYT18632.1"/>
    </source>
</evidence>
<feature type="domain" description="Helicase C-terminal" evidence="1">
    <location>
        <begin position="2"/>
        <end position="155"/>
    </location>
</feature>
<name>A0A6N2UPC6_9FIRM</name>
<dbReference type="SUPFAM" id="SSF52540">
    <property type="entry name" value="P-loop containing nucleoside triphosphate hydrolases"/>
    <property type="match status" value="1"/>
</dbReference>